<gene>
    <name evidence="1" type="ORF">FHS30_002656</name>
</gene>
<keyword evidence="2" id="KW-1185">Reference proteome</keyword>
<sequence length="181" mass="20341">MKKLILILLLIPIVVYADKLSDEPLAGVSQEGLYVVRINNAEENVLGKGIARIYRLDGEVYKKVSEFLLKKSMWLPTNVLISSAGNVYTLSDRASDDALTIYGLDGRLIKSLTLDQLIIGYQEDPEMFKQTISTVRWLCPGFKPWIHGDLLIAKLSSGDYLSVEDGNFEIFQQADRKPCSR</sequence>
<protein>
    <submittedName>
        <fullName evidence="1">Uncharacterized protein</fullName>
    </submittedName>
</protein>
<name>A0A839UVF2_9GAMM</name>
<dbReference type="Proteomes" id="UP000559987">
    <property type="component" value="Unassembled WGS sequence"/>
</dbReference>
<dbReference type="AlphaFoldDB" id="A0A839UVF2"/>
<dbReference type="RefSeq" id="WP_183910913.1">
    <property type="nucleotide sequence ID" value="NZ_JACHXZ010000003.1"/>
</dbReference>
<evidence type="ECO:0000313" key="2">
    <source>
        <dbReference type="Proteomes" id="UP000559987"/>
    </source>
</evidence>
<proteinExistence type="predicted"/>
<comment type="caution">
    <text evidence="1">The sequence shown here is derived from an EMBL/GenBank/DDBJ whole genome shotgun (WGS) entry which is preliminary data.</text>
</comment>
<organism evidence="1 2">
    <name type="scientific">Simiduia aestuariiviva</name>
    <dbReference type="NCBI Taxonomy" id="1510459"/>
    <lineage>
        <taxon>Bacteria</taxon>
        <taxon>Pseudomonadati</taxon>
        <taxon>Pseudomonadota</taxon>
        <taxon>Gammaproteobacteria</taxon>
        <taxon>Cellvibrionales</taxon>
        <taxon>Cellvibrionaceae</taxon>
        <taxon>Simiduia</taxon>
    </lineage>
</organism>
<evidence type="ECO:0000313" key="1">
    <source>
        <dbReference type="EMBL" id="MBB3169448.1"/>
    </source>
</evidence>
<accession>A0A839UVF2</accession>
<dbReference type="EMBL" id="JACHXZ010000003">
    <property type="protein sequence ID" value="MBB3169448.1"/>
    <property type="molecule type" value="Genomic_DNA"/>
</dbReference>
<reference evidence="1 2" key="1">
    <citation type="submission" date="2020-08" db="EMBL/GenBank/DDBJ databases">
        <title>Genomic Encyclopedia of Type Strains, Phase III (KMG-III): the genomes of soil and plant-associated and newly described type strains.</title>
        <authorList>
            <person name="Whitman W."/>
        </authorList>
    </citation>
    <scope>NUCLEOTIDE SEQUENCE [LARGE SCALE GENOMIC DNA]</scope>
    <source>
        <strain evidence="1 2">CECT 8571</strain>
    </source>
</reference>